<dbReference type="eggNOG" id="COG3740">
    <property type="taxonomic scope" value="Bacteria"/>
</dbReference>
<sequence>MKTERRALAMEIRANGRKLEGYAATFNNPADIGGIFMETIAPGAFAASLRARRDILALVDHDPGRVLARTRSGTLRLAEDTKGLAFSLDVPDTSAGRDVLALAERGDVGGMSFGFTAVDEHRDGDRRELRGVDLHEISIVLAWPAYDGTIVQARSLQSAAPHRAYAERALKLLELSR</sequence>
<evidence type="ECO:0000256" key="2">
    <source>
        <dbReference type="ARBA" id="ARBA00022670"/>
    </source>
</evidence>
<evidence type="ECO:0000259" key="4">
    <source>
        <dbReference type="Pfam" id="PF04586"/>
    </source>
</evidence>
<dbReference type="STRING" id="472175.EL18_03097"/>
<keyword evidence="6" id="KW-1185">Reference proteome</keyword>
<feature type="domain" description="Prohead serine protease" evidence="4">
    <location>
        <begin position="14"/>
        <end position="157"/>
    </location>
</feature>
<keyword evidence="1" id="KW-1188">Viral release from host cell</keyword>
<evidence type="ECO:0000313" key="5">
    <source>
        <dbReference type="EMBL" id="KFB08843.1"/>
    </source>
</evidence>
<comment type="caution">
    <text evidence="5">The sequence shown here is derived from an EMBL/GenBank/DDBJ whole genome shotgun (WGS) entry which is preliminary data.</text>
</comment>
<name>A0A084U7A7_9HYPH</name>
<keyword evidence="3" id="KW-0378">Hydrolase</keyword>
<dbReference type="InterPro" id="IPR054613">
    <property type="entry name" value="Peptidase_S78_dom"/>
</dbReference>
<dbReference type="NCBIfam" id="TIGR01543">
    <property type="entry name" value="proheadase_HK97"/>
    <property type="match status" value="1"/>
</dbReference>
<reference evidence="5 6" key="1">
    <citation type="submission" date="2014-05" db="EMBL/GenBank/DDBJ databases">
        <title>Draft Genome Sequence of Nitratireductor basaltis Strain UMTGB225, A Marine Bacterium Isolated from Green Barrel Tunicate.</title>
        <authorList>
            <person name="Gan H.Y."/>
        </authorList>
    </citation>
    <scope>NUCLEOTIDE SEQUENCE [LARGE SCALE GENOMIC DNA]</scope>
    <source>
        <strain evidence="5 6">UMTGB225</strain>
    </source>
</reference>
<evidence type="ECO:0000313" key="6">
    <source>
        <dbReference type="Proteomes" id="UP000053675"/>
    </source>
</evidence>
<dbReference type="Pfam" id="PF04586">
    <property type="entry name" value="Peptidase_S78"/>
    <property type="match status" value="1"/>
</dbReference>
<evidence type="ECO:0000256" key="1">
    <source>
        <dbReference type="ARBA" id="ARBA00022612"/>
    </source>
</evidence>
<gene>
    <name evidence="5" type="ORF">EL18_03097</name>
</gene>
<dbReference type="GO" id="GO:0008233">
    <property type="term" value="F:peptidase activity"/>
    <property type="evidence" value="ECO:0007669"/>
    <property type="project" value="UniProtKB-KW"/>
</dbReference>
<dbReference type="RefSeq" id="WP_036486046.1">
    <property type="nucleotide sequence ID" value="NZ_JMQM01000002.1"/>
</dbReference>
<evidence type="ECO:0000256" key="3">
    <source>
        <dbReference type="ARBA" id="ARBA00022801"/>
    </source>
</evidence>
<accession>A0A084U7A7</accession>
<dbReference type="InterPro" id="IPR006433">
    <property type="entry name" value="Prohead_protease"/>
</dbReference>
<dbReference type="EMBL" id="JMQM01000002">
    <property type="protein sequence ID" value="KFB08843.1"/>
    <property type="molecule type" value="Genomic_DNA"/>
</dbReference>
<dbReference type="GO" id="GO:0006508">
    <property type="term" value="P:proteolysis"/>
    <property type="evidence" value="ECO:0007669"/>
    <property type="project" value="UniProtKB-KW"/>
</dbReference>
<dbReference type="AlphaFoldDB" id="A0A084U7A7"/>
<protein>
    <submittedName>
        <fullName evidence="5">Phage head maturation protease</fullName>
    </submittedName>
</protein>
<organism evidence="5 6">
    <name type="scientific">Nitratireductor basaltis</name>
    <dbReference type="NCBI Taxonomy" id="472175"/>
    <lineage>
        <taxon>Bacteria</taxon>
        <taxon>Pseudomonadati</taxon>
        <taxon>Pseudomonadota</taxon>
        <taxon>Alphaproteobacteria</taxon>
        <taxon>Hyphomicrobiales</taxon>
        <taxon>Phyllobacteriaceae</taxon>
        <taxon>Nitratireductor</taxon>
    </lineage>
</organism>
<keyword evidence="2 5" id="KW-0645">Protease</keyword>
<dbReference type="Proteomes" id="UP000053675">
    <property type="component" value="Unassembled WGS sequence"/>
</dbReference>
<proteinExistence type="predicted"/>
<dbReference type="OrthoDB" id="64791at2"/>
<dbReference type="PATRIC" id="fig|472175.3.peg.3095"/>